<sequence>MSAPSFLAHSLMVASRWIMPTARRTWADAMAAEFDTIAEPAAALDFASGCLLGAGRERMSAMAKALRTNSWLVARWSAAAALLALPAVAIWLGAEGVNWDAADFTVFGAMLTGTGLAYEFLAGRTGNMAYRTGAALAMATAFMLVWMNIAVGIIGSEANPANLMFAGVLAVLCGGTVIAHFRARGMSRALAATAIAQVVVGIVALAGNMGAGGPAWSRDVSILTLCYAALWLGSAALFAAAARQNGQRPAQ</sequence>
<protein>
    <submittedName>
        <fullName evidence="2">Uncharacterized protein</fullName>
    </submittedName>
</protein>
<keyword evidence="1" id="KW-0812">Transmembrane</keyword>
<feature type="transmembrane region" description="Helical" evidence="1">
    <location>
        <begin position="72"/>
        <end position="92"/>
    </location>
</feature>
<dbReference type="RefSeq" id="WP_379539161.1">
    <property type="nucleotide sequence ID" value="NZ_JBHSDR010000006.1"/>
</dbReference>
<accession>A0ABV8RSF7</accession>
<name>A0ABV8RSF7_9SPHN</name>
<feature type="transmembrane region" description="Helical" evidence="1">
    <location>
        <begin position="161"/>
        <end position="182"/>
    </location>
</feature>
<gene>
    <name evidence="2" type="ORF">ACFO0A_11580</name>
</gene>
<feature type="transmembrane region" description="Helical" evidence="1">
    <location>
        <begin position="104"/>
        <end position="122"/>
    </location>
</feature>
<evidence type="ECO:0000313" key="3">
    <source>
        <dbReference type="Proteomes" id="UP001595828"/>
    </source>
</evidence>
<comment type="caution">
    <text evidence="2">The sequence shown here is derived from an EMBL/GenBank/DDBJ whole genome shotgun (WGS) entry which is preliminary data.</text>
</comment>
<dbReference type="EMBL" id="JBHSDR010000006">
    <property type="protein sequence ID" value="MFC4295694.1"/>
    <property type="molecule type" value="Genomic_DNA"/>
</dbReference>
<organism evidence="2 3">
    <name type="scientific">Novosphingobium tardum</name>
    <dbReference type="NCBI Taxonomy" id="1538021"/>
    <lineage>
        <taxon>Bacteria</taxon>
        <taxon>Pseudomonadati</taxon>
        <taxon>Pseudomonadota</taxon>
        <taxon>Alphaproteobacteria</taxon>
        <taxon>Sphingomonadales</taxon>
        <taxon>Sphingomonadaceae</taxon>
        <taxon>Novosphingobium</taxon>
    </lineage>
</organism>
<evidence type="ECO:0000313" key="2">
    <source>
        <dbReference type="EMBL" id="MFC4295694.1"/>
    </source>
</evidence>
<feature type="transmembrane region" description="Helical" evidence="1">
    <location>
        <begin position="189"/>
        <end position="210"/>
    </location>
</feature>
<keyword evidence="1" id="KW-0472">Membrane</keyword>
<reference evidence="3" key="1">
    <citation type="journal article" date="2019" name="Int. J. Syst. Evol. Microbiol.">
        <title>The Global Catalogue of Microorganisms (GCM) 10K type strain sequencing project: providing services to taxonomists for standard genome sequencing and annotation.</title>
        <authorList>
            <consortium name="The Broad Institute Genomics Platform"/>
            <consortium name="The Broad Institute Genome Sequencing Center for Infectious Disease"/>
            <person name="Wu L."/>
            <person name="Ma J."/>
        </authorList>
    </citation>
    <scope>NUCLEOTIDE SEQUENCE [LARGE SCALE GENOMIC DNA]</scope>
    <source>
        <strain evidence="3">CGMCC 1.12989</strain>
    </source>
</reference>
<keyword evidence="1" id="KW-1133">Transmembrane helix</keyword>
<keyword evidence="3" id="KW-1185">Reference proteome</keyword>
<feature type="transmembrane region" description="Helical" evidence="1">
    <location>
        <begin position="134"/>
        <end position="155"/>
    </location>
</feature>
<evidence type="ECO:0000256" key="1">
    <source>
        <dbReference type="SAM" id="Phobius"/>
    </source>
</evidence>
<dbReference type="Proteomes" id="UP001595828">
    <property type="component" value="Unassembled WGS sequence"/>
</dbReference>
<feature type="transmembrane region" description="Helical" evidence="1">
    <location>
        <begin position="222"/>
        <end position="242"/>
    </location>
</feature>
<proteinExistence type="predicted"/>